<sequence>MEQMFYPSSAVVGTSDDEHDDDVVLSEHHTTLAIEQNHGLLQALNSIESTGNIGIFGHYPLFPNPGLTIEGDNLIPLPLKKDDAQIIKAVCRQAPFGHGDKTIVDTSIRNTWELDASRFDLKNPEWAAFFDEILQNSAAGLGLGKVVASPYKLLLYESGSFFKPHKDSEKEKGMIGTYIVCLPSQHEGGDVLLSFGSQVNRASTAPTSKFDLTTISWFSDVTHEVTKLTAGYRLVLTYKLFVTTDASLSASTVLEETERLKYQLSRWKSQPFHYDKIMYPLDHLYTETSLCLANLKGRDRAVVYSLDKICSEVGFYLLFGHTTHARTEEDSYSAYDDEEQDHGTTLRSLHTPTGEQVASGVTIDTDEILGYSIDNEYPDSEDGGEYTGNENAPVMFRYHKTVVVLVPKDRLREYLVGHSRFTDLGATVKNDSLAEIVFQDLSNNENDPYTIQAATAFMSDLLGFSIKPTGPTVGLISKWALKLNDITTFRACIRATCAPLGSGSPRVNDTPLIAYRKAISDELSSYLKTTSDGQEQSIDWNYWLQDLDQANNVATEVDAFCTAFKSSTEHQPLLASFKAWADPICDRKLKTKSQWTLSDQDYLFSTLKSRSAESEWALQSFLPMAVPRFDRFLLWELLHSISQERYGAFKNSKELYRCMIEHGRGQLNLCGNDIIAKPDYSNRGYGYWNPRKRFVTLLEESYMNGAGQEALGLLEQSCRRLVDERQTWSSVHPHDLRVDFLEPLALVLESYSVPPVPPVQDFFEVALRDVFHRSIMPRPVQLNGWAHEKVTCSMGPDCSTCRELNSFLEDPIQKEWHFPAEECWRQHVESQLRDPIYSLQTLKVRSPHTLVVTKLGKNYDKALRLWTRAVQQVGHSVSWMKRDYLRSLLGEHKYSELIMLDSPSPENAGATRQGEEHSEQPDAKRMRPS</sequence>
<dbReference type="Proteomes" id="UP001152130">
    <property type="component" value="Unassembled WGS sequence"/>
</dbReference>
<dbReference type="EMBL" id="JAPDHF010000009">
    <property type="protein sequence ID" value="KAJ4012993.1"/>
    <property type="molecule type" value="Genomic_DNA"/>
</dbReference>
<gene>
    <name evidence="2" type="ORF">NW766_006810</name>
</gene>
<proteinExistence type="predicted"/>
<dbReference type="OrthoDB" id="27483at2759"/>
<feature type="compositionally biased region" description="Basic and acidic residues" evidence="1">
    <location>
        <begin position="913"/>
        <end position="929"/>
    </location>
</feature>
<accession>A0A9W8UAD6</accession>
<dbReference type="PANTHER" id="PTHR33099:SF7">
    <property type="entry name" value="MYND-TYPE DOMAIN-CONTAINING PROTEIN"/>
    <property type="match status" value="1"/>
</dbReference>
<evidence type="ECO:0000256" key="1">
    <source>
        <dbReference type="SAM" id="MobiDB-lite"/>
    </source>
</evidence>
<dbReference type="PANTHER" id="PTHR33099">
    <property type="entry name" value="FE2OG DIOXYGENASE DOMAIN-CONTAINING PROTEIN"/>
    <property type="match status" value="1"/>
</dbReference>
<evidence type="ECO:0000313" key="3">
    <source>
        <dbReference type="Proteomes" id="UP001152130"/>
    </source>
</evidence>
<name>A0A9W8UAD6_9HYPO</name>
<protein>
    <recommendedName>
        <fullName evidence="4">Prolyl 4-hydroxylase alpha subunit Fe(2+) 2OG dioxygenase domain-containing protein</fullName>
    </recommendedName>
</protein>
<evidence type="ECO:0000313" key="2">
    <source>
        <dbReference type="EMBL" id="KAJ4012993.1"/>
    </source>
</evidence>
<dbReference type="Gene3D" id="2.60.120.620">
    <property type="entry name" value="q2cbj1_9rhob like domain"/>
    <property type="match status" value="1"/>
</dbReference>
<reference evidence="2" key="1">
    <citation type="submission" date="2022-10" db="EMBL/GenBank/DDBJ databases">
        <title>Fusarium specimens isolated from Avocado Roots.</title>
        <authorList>
            <person name="Stajich J."/>
            <person name="Roper C."/>
            <person name="Heimlech-Rivalta G."/>
        </authorList>
    </citation>
    <scope>NUCLEOTIDE SEQUENCE</scope>
    <source>
        <strain evidence="2">CF00143</strain>
    </source>
</reference>
<dbReference type="AlphaFoldDB" id="A0A9W8UAD6"/>
<comment type="caution">
    <text evidence="2">The sequence shown here is derived from an EMBL/GenBank/DDBJ whole genome shotgun (WGS) entry which is preliminary data.</text>
</comment>
<keyword evidence="3" id="KW-1185">Reference proteome</keyword>
<feature type="region of interest" description="Disordered" evidence="1">
    <location>
        <begin position="901"/>
        <end position="929"/>
    </location>
</feature>
<evidence type="ECO:0008006" key="4">
    <source>
        <dbReference type="Google" id="ProtNLM"/>
    </source>
</evidence>
<organism evidence="2 3">
    <name type="scientific">Fusarium irregulare</name>
    <dbReference type="NCBI Taxonomy" id="2494466"/>
    <lineage>
        <taxon>Eukaryota</taxon>
        <taxon>Fungi</taxon>
        <taxon>Dikarya</taxon>
        <taxon>Ascomycota</taxon>
        <taxon>Pezizomycotina</taxon>
        <taxon>Sordariomycetes</taxon>
        <taxon>Hypocreomycetidae</taxon>
        <taxon>Hypocreales</taxon>
        <taxon>Nectriaceae</taxon>
        <taxon>Fusarium</taxon>
        <taxon>Fusarium incarnatum-equiseti species complex</taxon>
    </lineage>
</organism>